<organism evidence="1 2">
    <name type="scientific">Actinoplanes italicus</name>
    <dbReference type="NCBI Taxonomy" id="113567"/>
    <lineage>
        <taxon>Bacteria</taxon>
        <taxon>Bacillati</taxon>
        <taxon>Actinomycetota</taxon>
        <taxon>Actinomycetes</taxon>
        <taxon>Micromonosporales</taxon>
        <taxon>Micromonosporaceae</taxon>
        <taxon>Actinoplanes</taxon>
    </lineage>
</organism>
<name>A0A2T0JZI0_9ACTN</name>
<gene>
    <name evidence="1" type="ORF">CLV67_123139</name>
</gene>
<evidence type="ECO:0000313" key="2">
    <source>
        <dbReference type="Proteomes" id="UP000239415"/>
    </source>
</evidence>
<dbReference type="RefSeq" id="WP_146169499.1">
    <property type="nucleotide sequence ID" value="NZ_BOMO01000138.1"/>
</dbReference>
<dbReference type="EMBL" id="PVMZ01000023">
    <property type="protein sequence ID" value="PRX14753.1"/>
    <property type="molecule type" value="Genomic_DNA"/>
</dbReference>
<dbReference type="Proteomes" id="UP000239415">
    <property type="component" value="Unassembled WGS sequence"/>
</dbReference>
<protein>
    <submittedName>
        <fullName evidence="1">Uncharacterized protein</fullName>
    </submittedName>
</protein>
<dbReference type="OrthoDB" id="3682124at2"/>
<proteinExistence type="predicted"/>
<reference evidence="1 2" key="1">
    <citation type="submission" date="2018-03" db="EMBL/GenBank/DDBJ databases">
        <title>Genomic Encyclopedia of Archaeal and Bacterial Type Strains, Phase II (KMG-II): from individual species to whole genera.</title>
        <authorList>
            <person name="Goeker M."/>
        </authorList>
    </citation>
    <scope>NUCLEOTIDE SEQUENCE [LARGE SCALE GENOMIC DNA]</scope>
    <source>
        <strain evidence="1 2">DSM 43146</strain>
    </source>
</reference>
<sequence>MAGRGSAASWRATGPPPGGRARFRGILAGHRLRRRALGCIRLPRVGLSGFVYCRCWKDAGLDGSIGFDEDGWLDLLTPDDPAARQWFRTGCEHEDFQAAWADLGSLSGQSAVRRTCEAIGWSLFPTLRDVLPTTNDGWIPVADVPAVLAELDLFENQVSTVAETVLLDEATGHAIHGCIGSHGSVFGWNGALHAGIDPDGFFILDTGADPPAVVFRAKRFTQRALGGDLIERRALGGDLIERRAFGGDLIEFVGDMGTARLPLFLVGRVLPVTPERLAVVTRHQSAESWSRWLGLLRMLCAASLATGNPVKWG</sequence>
<evidence type="ECO:0000313" key="1">
    <source>
        <dbReference type="EMBL" id="PRX14753.1"/>
    </source>
</evidence>
<dbReference type="AlphaFoldDB" id="A0A2T0JZI0"/>
<accession>A0A2T0JZI0</accession>
<keyword evidence="2" id="KW-1185">Reference proteome</keyword>
<comment type="caution">
    <text evidence="1">The sequence shown here is derived from an EMBL/GenBank/DDBJ whole genome shotgun (WGS) entry which is preliminary data.</text>
</comment>